<feature type="domain" description="GRF-type" evidence="7">
    <location>
        <begin position="20"/>
        <end position="65"/>
    </location>
</feature>
<evidence type="ECO:0000256" key="5">
    <source>
        <dbReference type="SAM" id="Coils"/>
    </source>
</evidence>
<dbReference type="Pfam" id="PF25464">
    <property type="entry name" value="DUF7900"/>
    <property type="match status" value="1"/>
</dbReference>
<name>A0ABC8JUU2_ERUVS</name>
<evidence type="ECO:0000256" key="2">
    <source>
        <dbReference type="ARBA" id="ARBA00022771"/>
    </source>
</evidence>
<dbReference type="PROSITE" id="PS51999">
    <property type="entry name" value="ZF_GRF"/>
    <property type="match status" value="1"/>
</dbReference>
<dbReference type="PANTHER" id="PTHR33248">
    <property type="entry name" value="ZINC ION-BINDING PROTEIN"/>
    <property type="match status" value="1"/>
</dbReference>
<evidence type="ECO:0000313" key="10">
    <source>
        <dbReference type="Proteomes" id="UP001642260"/>
    </source>
</evidence>
<dbReference type="Proteomes" id="UP001642260">
    <property type="component" value="Unassembled WGS sequence"/>
</dbReference>
<dbReference type="EMBL" id="CAKOAT010129598">
    <property type="protein sequence ID" value="CAH8336186.1"/>
    <property type="molecule type" value="Genomic_DNA"/>
</dbReference>
<keyword evidence="3" id="KW-0862">Zinc</keyword>
<evidence type="ECO:0000313" key="9">
    <source>
        <dbReference type="EMBL" id="CAH8336186.1"/>
    </source>
</evidence>
<accession>A0ABC8JUU2</accession>
<evidence type="ECO:0000313" key="8">
    <source>
        <dbReference type="EMBL" id="CAH8298100.1"/>
    </source>
</evidence>
<comment type="caution">
    <text evidence="9">The sequence shown here is derived from an EMBL/GenBank/DDBJ whole genome shotgun (WGS) entry which is preliminary data.</text>
</comment>
<proteinExistence type="predicted"/>
<evidence type="ECO:0000256" key="6">
    <source>
        <dbReference type="SAM" id="Phobius"/>
    </source>
</evidence>
<feature type="coiled-coil region" evidence="5">
    <location>
        <begin position="75"/>
        <end position="137"/>
    </location>
</feature>
<dbReference type="EMBL" id="CAKOAT010052377">
    <property type="protein sequence ID" value="CAH8298100.1"/>
    <property type="molecule type" value="Genomic_DNA"/>
</dbReference>
<keyword evidence="1" id="KW-0479">Metal-binding</keyword>
<feature type="transmembrane region" description="Helical" evidence="6">
    <location>
        <begin position="144"/>
        <end position="163"/>
    </location>
</feature>
<keyword evidence="6" id="KW-0472">Membrane</keyword>
<keyword evidence="10" id="KW-1185">Reference proteome</keyword>
<keyword evidence="6" id="KW-1133">Transmembrane helix</keyword>
<protein>
    <recommendedName>
        <fullName evidence="7">GRF-type domain-containing protein</fullName>
    </recommendedName>
</protein>
<evidence type="ECO:0000256" key="3">
    <source>
        <dbReference type="ARBA" id="ARBA00022833"/>
    </source>
</evidence>
<keyword evidence="5" id="KW-0175">Coiled coil</keyword>
<keyword evidence="6" id="KW-0812">Transmembrane</keyword>
<dbReference type="Pfam" id="PF06839">
    <property type="entry name" value="Zn_ribbon_GRF"/>
    <property type="match status" value="1"/>
</dbReference>
<organism evidence="9 10">
    <name type="scientific">Eruca vesicaria subsp. sativa</name>
    <name type="common">Garden rocket</name>
    <name type="synonym">Eruca sativa</name>
    <dbReference type="NCBI Taxonomy" id="29727"/>
    <lineage>
        <taxon>Eukaryota</taxon>
        <taxon>Viridiplantae</taxon>
        <taxon>Streptophyta</taxon>
        <taxon>Embryophyta</taxon>
        <taxon>Tracheophyta</taxon>
        <taxon>Spermatophyta</taxon>
        <taxon>Magnoliopsida</taxon>
        <taxon>eudicotyledons</taxon>
        <taxon>Gunneridae</taxon>
        <taxon>Pentapetalae</taxon>
        <taxon>rosids</taxon>
        <taxon>malvids</taxon>
        <taxon>Brassicales</taxon>
        <taxon>Brassicaceae</taxon>
        <taxon>Brassiceae</taxon>
        <taxon>Eruca</taxon>
    </lineage>
</organism>
<dbReference type="AlphaFoldDB" id="A0ABC8JUU2"/>
<dbReference type="GO" id="GO:0008270">
    <property type="term" value="F:zinc ion binding"/>
    <property type="evidence" value="ECO:0007669"/>
    <property type="project" value="UniProtKB-KW"/>
</dbReference>
<dbReference type="InterPro" id="IPR010666">
    <property type="entry name" value="Znf_GRF"/>
</dbReference>
<reference evidence="9 10" key="1">
    <citation type="submission" date="2022-03" db="EMBL/GenBank/DDBJ databases">
        <authorList>
            <person name="Macdonald S."/>
            <person name="Ahmed S."/>
            <person name="Newling K."/>
        </authorList>
    </citation>
    <scope>NUCLEOTIDE SEQUENCE [LARGE SCALE GENOMIC DNA]</scope>
</reference>
<evidence type="ECO:0000256" key="4">
    <source>
        <dbReference type="PROSITE-ProRule" id="PRU01343"/>
    </source>
</evidence>
<evidence type="ECO:0000259" key="7">
    <source>
        <dbReference type="PROSITE" id="PS51999"/>
    </source>
</evidence>
<gene>
    <name evidence="9" type="ORF">ERUC_LOCUS13744</name>
    <name evidence="8" type="ORF">ERUC_LOCUS2304</name>
</gene>
<dbReference type="InterPro" id="IPR057222">
    <property type="entry name" value="DUF7900"/>
</dbReference>
<sequence length="165" mass="19098">MAHSASSSTMGYKNEKGVLCNCKTLARVVQAWTDDNPGRRFYSCKGRKVEQGYESCNFFQWYDVERPYGWQHQALLEARDIMRAQKEEIKQLKESMRGLTHDRERQLEIPNSVLEELKASREECEGLKREALVLSERSRVYRNVLISSTFGFVVVTGVMVAMVKH</sequence>
<keyword evidence="2 4" id="KW-0863">Zinc-finger</keyword>
<evidence type="ECO:0000256" key="1">
    <source>
        <dbReference type="ARBA" id="ARBA00022723"/>
    </source>
</evidence>